<sequence length="85" mass="9893">MYPPRKVNKKPVILITSSYFDSIMESLIKKFQDFVNDPEISIKEPKTKFLSLLQNYAMNFNVTPLYNGRVNLISKVCNLDDVKFT</sequence>
<reference evidence="1 2" key="1">
    <citation type="journal article" date="2017" name="Curr. Biol.">
        <title>The Evolution of Venom by Co-option of Single-Copy Genes.</title>
        <authorList>
            <person name="Martinson E.O."/>
            <person name="Mrinalini"/>
            <person name="Kelkar Y.D."/>
            <person name="Chang C.H."/>
            <person name="Werren J.H."/>
        </authorList>
    </citation>
    <scope>NUCLEOTIDE SEQUENCE [LARGE SCALE GENOMIC DNA]</scope>
    <source>
        <strain evidence="1 2">Alberta</strain>
        <tissue evidence="1">Whole body</tissue>
    </source>
</reference>
<keyword evidence="2" id="KW-1185">Reference proteome</keyword>
<evidence type="ECO:0000313" key="2">
    <source>
        <dbReference type="Proteomes" id="UP000215335"/>
    </source>
</evidence>
<name>A0A232ELJ8_9HYME</name>
<dbReference type="AlphaFoldDB" id="A0A232ELJ8"/>
<comment type="caution">
    <text evidence="1">The sequence shown here is derived from an EMBL/GenBank/DDBJ whole genome shotgun (WGS) entry which is preliminary data.</text>
</comment>
<evidence type="ECO:0000313" key="1">
    <source>
        <dbReference type="EMBL" id="OXU19182.1"/>
    </source>
</evidence>
<protein>
    <submittedName>
        <fullName evidence="1">Uncharacterized protein</fullName>
    </submittedName>
</protein>
<proteinExistence type="predicted"/>
<dbReference type="Proteomes" id="UP000215335">
    <property type="component" value="Unassembled WGS sequence"/>
</dbReference>
<accession>A0A232ELJ8</accession>
<gene>
    <name evidence="1" type="ORF">TSAR_005334</name>
</gene>
<dbReference type="EMBL" id="NNAY01003568">
    <property type="protein sequence ID" value="OXU19182.1"/>
    <property type="molecule type" value="Genomic_DNA"/>
</dbReference>
<organism evidence="1 2">
    <name type="scientific">Trichomalopsis sarcophagae</name>
    <dbReference type="NCBI Taxonomy" id="543379"/>
    <lineage>
        <taxon>Eukaryota</taxon>
        <taxon>Metazoa</taxon>
        <taxon>Ecdysozoa</taxon>
        <taxon>Arthropoda</taxon>
        <taxon>Hexapoda</taxon>
        <taxon>Insecta</taxon>
        <taxon>Pterygota</taxon>
        <taxon>Neoptera</taxon>
        <taxon>Endopterygota</taxon>
        <taxon>Hymenoptera</taxon>
        <taxon>Apocrita</taxon>
        <taxon>Proctotrupomorpha</taxon>
        <taxon>Chalcidoidea</taxon>
        <taxon>Pteromalidae</taxon>
        <taxon>Pteromalinae</taxon>
        <taxon>Trichomalopsis</taxon>
    </lineage>
</organism>